<feature type="transmembrane region" description="Helical" evidence="13">
    <location>
        <begin position="192"/>
        <end position="215"/>
    </location>
</feature>
<feature type="transmembrane region" description="Helical" evidence="13">
    <location>
        <begin position="130"/>
        <end position="151"/>
    </location>
</feature>
<dbReference type="NCBIfam" id="TIGR00797">
    <property type="entry name" value="matE"/>
    <property type="match status" value="1"/>
</dbReference>
<feature type="transmembrane region" description="Helical" evidence="13">
    <location>
        <begin position="163"/>
        <end position="186"/>
    </location>
</feature>
<dbReference type="InterPro" id="IPR050222">
    <property type="entry name" value="MATE_MdtK"/>
</dbReference>
<dbReference type="RefSeq" id="WP_249307729.1">
    <property type="nucleotide sequence ID" value="NZ_JACRSZ010000005.1"/>
</dbReference>
<dbReference type="Pfam" id="PF01554">
    <property type="entry name" value="MatE"/>
    <property type="match status" value="2"/>
</dbReference>
<gene>
    <name evidence="14" type="ORF">H8716_06305</name>
</gene>
<evidence type="ECO:0000256" key="9">
    <source>
        <dbReference type="ARBA" id="ARBA00022989"/>
    </source>
</evidence>
<keyword evidence="8 13" id="KW-0812">Transmembrane</keyword>
<evidence type="ECO:0000313" key="14">
    <source>
        <dbReference type="EMBL" id="MBC8572698.1"/>
    </source>
</evidence>
<name>A0ABR7NAF7_9FIRM</name>
<comment type="function">
    <text evidence="1">Multidrug efflux pump.</text>
</comment>
<keyword evidence="15" id="KW-1185">Reference proteome</keyword>
<reference evidence="14 15" key="1">
    <citation type="submission" date="2020-08" db="EMBL/GenBank/DDBJ databases">
        <title>Genome public.</title>
        <authorList>
            <person name="Liu C."/>
            <person name="Sun Q."/>
        </authorList>
    </citation>
    <scope>NUCLEOTIDE SEQUENCE [LARGE SCALE GENOMIC DNA]</scope>
    <source>
        <strain evidence="14 15">NSJ-46</strain>
    </source>
</reference>
<proteinExistence type="inferred from homology"/>
<accession>A0ABR7NAF7</accession>
<keyword evidence="9 13" id="KW-1133">Transmembrane helix</keyword>
<evidence type="ECO:0000256" key="3">
    <source>
        <dbReference type="ARBA" id="ARBA00010199"/>
    </source>
</evidence>
<evidence type="ECO:0000256" key="5">
    <source>
        <dbReference type="ARBA" id="ARBA00022448"/>
    </source>
</evidence>
<dbReference type="EMBL" id="JACRSZ010000005">
    <property type="protein sequence ID" value="MBC8572698.1"/>
    <property type="molecule type" value="Genomic_DNA"/>
</dbReference>
<evidence type="ECO:0000256" key="13">
    <source>
        <dbReference type="SAM" id="Phobius"/>
    </source>
</evidence>
<evidence type="ECO:0000256" key="8">
    <source>
        <dbReference type="ARBA" id="ARBA00022692"/>
    </source>
</evidence>
<sequence length="448" mass="48584">MNQTFMKEKKILPLVLSMSLPMVLSMLVNSLYNIIDSFFVAKISENAMTALSLVYPLQILINAVAVGLGIGLNTTASFYLGAQEHEKANDSASVGMILSIIHGLILTLVCILIVPHFLRLFTQDEAVISYALTYSYIVFGFTTPITVGIAFEKVFQAEGQMMITMTTMLCGCITNIILDPIFIFGIGPVPKMGIAGAAWATGIGQIVPMVLYFIIYLKKPLPIRLYIRKGMFDPRLCRQIYGVGIPAALNMALPSLMITALNGILASFSSVYVLVLGIYYKLQTFIYLTANGIVQGIRPITGYNYGAGEYKRVRSVFKTALALTAGVMLTGTMICMVCASCLMGLFTSNLETISAGCTALRIISLGFIVSSVSVTASGLLEGLGQGTLSLIISFMRYLLIIVPMAFLLSHLIGATGVWHAFWIAESVSAFTAGAIYKKKIVHELLKKN</sequence>
<keyword evidence="10" id="KW-0406">Ion transport</keyword>
<dbReference type="PANTHER" id="PTHR43298:SF2">
    <property type="entry name" value="FMN_FAD EXPORTER YEEO-RELATED"/>
    <property type="match status" value="1"/>
</dbReference>
<feature type="transmembrane region" description="Helical" evidence="13">
    <location>
        <begin position="94"/>
        <end position="118"/>
    </location>
</feature>
<dbReference type="InterPro" id="IPR002528">
    <property type="entry name" value="MATE_fam"/>
</dbReference>
<evidence type="ECO:0000256" key="7">
    <source>
        <dbReference type="ARBA" id="ARBA00022475"/>
    </source>
</evidence>
<dbReference type="PANTHER" id="PTHR43298">
    <property type="entry name" value="MULTIDRUG RESISTANCE PROTEIN NORM-RELATED"/>
    <property type="match status" value="1"/>
</dbReference>
<keyword evidence="5" id="KW-0813">Transport</keyword>
<dbReference type="PIRSF" id="PIRSF006603">
    <property type="entry name" value="DinF"/>
    <property type="match status" value="1"/>
</dbReference>
<evidence type="ECO:0000256" key="4">
    <source>
        <dbReference type="ARBA" id="ARBA00020268"/>
    </source>
</evidence>
<evidence type="ECO:0000256" key="12">
    <source>
        <dbReference type="ARBA" id="ARBA00031636"/>
    </source>
</evidence>
<comment type="subcellular location">
    <subcellularLocation>
        <location evidence="2">Cell membrane</location>
        <topology evidence="2">Multi-pass membrane protein</topology>
    </subcellularLocation>
</comment>
<comment type="caution">
    <text evidence="14">The sequence shown here is derived from an EMBL/GenBank/DDBJ whole genome shotgun (WGS) entry which is preliminary data.</text>
</comment>
<feature type="transmembrane region" description="Helical" evidence="13">
    <location>
        <begin position="358"/>
        <end position="380"/>
    </location>
</feature>
<organism evidence="14 15">
    <name type="scientific">Jingyaoa shaoxingensis</name>
    <dbReference type="NCBI Taxonomy" id="2763671"/>
    <lineage>
        <taxon>Bacteria</taxon>
        <taxon>Bacillati</taxon>
        <taxon>Bacillota</taxon>
        <taxon>Clostridia</taxon>
        <taxon>Lachnospirales</taxon>
        <taxon>Lachnospiraceae</taxon>
        <taxon>Jingyaoa</taxon>
    </lineage>
</organism>
<protein>
    <recommendedName>
        <fullName evidence="4">Probable multidrug resistance protein NorM</fullName>
    </recommendedName>
    <alternativeName>
        <fullName evidence="12">Multidrug-efflux transporter</fullName>
    </alternativeName>
</protein>
<feature type="transmembrane region" description="Helical" evidence="13">
    <location>
        <begin position="418"/>
        <end position="436"/>
    </location>
</feature>
<evidence type="ECO:0000313" key="15">
    <source>
        <dbReference type="Proteomes" id="UP000657421"/>
    </source>
</evidence>
<comment type="similarity">
    <text evidence="3">Belongs to the multi antimicrobial extrusion (MATE) (TC 2.A.66.1) family.</text>
</comment>
<keyword evidence="11 13" id="KW-0472">Membrane</keyword>
<dbReference type="InterPro" id="IPR048279">
    <property type="entry name" value="MdtK-like"/>
</dbReference>
<feature type="transmembrane region" description="Helical" evidence="13">
    <location>
        <begin position="12"/>
        <end position="35"/>
    </location>
</feature>
<feature type="transmembrane region" description="Helical" evidence="13">
    <location>
        <begin position="236"/>
        <end position="253"/>
    </location>
</feature>
<feature type="transmembrane region" description="Helical" evidence="13">
    <location>
        <begin position="387"/>
        <end position="412"/>
    </location>
</feature>
<evidence type="ECO:0000256" key="1">
    <source>
        <dbReference type="ARBA" id="ARBA00003408"/>
    </source>
</evidence>
<feature type="transmembrane region" description="Helical" evidence="13">
    <location>
        <begin position="320"/>
        <end position="346"/>
    </location>
</feature>
<feature type="transmembrane region" description="Helical" evidence="13">
    <location>
        <begin position="55"/>
        <end position="82"/>
    </location>
</feature>
<evidence type="ECO:0000256" key="2">
    <source>
        <dbReference type="ARBA" id="ARBA00004651"/>
    </source>
</evidence>
<evidence type="ECO:0000256" key="6">
    <source>
        <dbReference type="ARBA" id="ARBA00022449"/>
    </source>
</evidence>
<keyword evidence="6" id="KW-0050">Antiport</keyword>
<dbReference type="Proteomes" id="UP000657421">
    <property type="component" value="Unassembled WGS sequence"/>
</dbReference>
<evidence type="ECO:0000256" key="10">
    <source>
        <dbReference type="ARBA" id="ARBA00023065"/>
    </source>
</evidence>
<evidence type="ECO:0000256" key="11">
    <source>
        <dbReference type="ARBA" id="ARBA00023136"/>
    </source>
</evidence>
<keyword evidence="7" id="KW-1003">Cell membrane</keyword>